<organism evidence="4 5">
    <name type="scientific">Shewanella corallii</name>
    <dbReference type="NCBI Taxonomy" id="560080"/>
    <lineage>
        <taxon>Bacteria</taxon>
        <taxon>Pseudomonadati</taxon>
        <taxon>Pseudomonadota</taxon>
        <taxon>Gammaproteobacteria</taxon>
        <taxon>Alteromonadales</taxon>
        <taxon>Shewanellaceae</taxon>
        <taxon>Shewanella</taxon>
    </lineage>
</organism>
<dbReference type="InterPro" id="IPR037049">
    <property type="entry name" value="DUF1214_C_sf"/>
</dbReference>
<keyword evidence="5" id="KW-1185">Reference proteome</keyword>
<dbReference type="Pfam" id="PF06742">
    <property type="entry name" value="DUF1214"/>
    <property type="match status" value="1"/>
</dbReference>
<comment type="caution">
    <text evidence="4">The sequence shown here is derived from an EMBL/GenBank/DDBJ whole genome shotgun (WGS) entry which is preliminary data.</text>
</comment>
<reference evidence="4 5" key="1">
    <citation type="submission" date="2022-01" db="EMBL/GenBank/DDBJ databases">
        <title>Whole genome-based taxonomy of the Shewanellaceae.</title>
        <authorList>
            <person name="Martin-Rodriguez A.J."/>
        </authorList>
    </citation>
    <scope>NUCLEOTIDE SEQUENCE [LARGE SCALE GENOMIC DNA]</scope>
    <source>
        <strain evidence="4 5">DSM 21332</strain>
    </source>
</reference>
<feature type="domain" description="DUF1254" evidence="3">
    <location>
        <begin position="114"/>
        <end position="242"/>
    </location>
</feature>
<dbReference type="SUPFAM" id="SSF160935">
    <property type="entry name" value="VPA0735-like"/>
    <property type="match status" value="1"/>
</dbReference>
<dbReference type="Pfam" id="PF06863">
    <property type="entry name" value="DUF1254"/>
    <property type="match status" value="1"/>
</dbReference>
<accession>A0ABT0N315</accession>
<sequence>MTITKSLLATAVAAGLAFSAPVALAEQKAPQQQAMAAKGHPILNMFKVNNHEFQGLIKEADAKAKEEWAYATGIQAFMFAIPMVMMDVQRDLRMNPVILERIKDTCPCAAPGEWGHYSGLATAKSKMPYTPNPDTVYSGLYANLADEPYIMKVPDIEERYFSVQVADAYLVNQHYIGTRATEGKGGYFALVGPDWQGELPDGVVEMRMPNDSAIVALRIASYSNNPDEVAQVRKLQQKFDAMPLSQFGLSKAEREKLPAPVLNLPETRLKKGELAFYSYLSQLLRENPPVGENRAILNSFKLIGLSDSQAFDPAKLDEPTKRGLARAMKAGIDIIKWKVKFRGTQSENKWNVDFVGGDYGTDYLARAEGAVQGLFVHSPEEAVYFHTYSDINNNLLQGADNKYVLHFEKGQLPTSFEGGFWSITLYGDDYQLVDNPIDRYAIRKSTEGLKYNKDGSLTLYLQSTAPEGLESNWLPTPEQGIFRLNMRVYLPTDDVRSWDTVEGFLPGVVPVKQ</sequence>
<dbReference type="Gene3D" id="2.60.120.600">
    <property type="entry name" value="Domain of unknown function DUF1214, C-terminal domain"/>
    <property type="match status" value="1"/>
</dbReference>
<evidence type="ECO:0000256" key="1">
    <source>
        <dbReference type="SAM" id="SignalP"/>
    </source>
</evidence>
<dbReference type="Proteomes" id="UP001202831">
    <property type="component" value="Unassembled WGS sequence"/>
</dbReference>
<dbReference type="Gene3D" id="2.60.40.1610">
    <property type="entry name" value="Domain of unknown function DUF1254"/>
    <property type="match status" value="1"/>
</dbReference>
<feature type="signal peptide" evidence="1">
    <location>
        <begin position="1"/>
        <end position="25"/>
    </location>
</feature>
<evidence type="ECO:0000313" key="5">
    <source>
        <dbReference type="Proteomes" id="UP001202831"/>
    </source>
</evidence>
<evidence type="ECO:0000259" key="3">
    <source>
        <dbReference type="Pfam" id="PF06863"/>
    </source>
</evidence>
<dbReference type="InterPro" id="IPR037050">
    <property type="entry name" value="DUF1254_sf"/>
</dbReference>
<dbReference type="PANTHER" id="PTHR36509:SF2">
    <property type="entry name" value="BLL3101 PROTEIN"/>
    <property type="match status" value="1"/>
</dbReference>
<dbReference type="PANTHER" id="PTHR36509">
    <property type="entry name" value="BLL3101 PROTEIN"/>
    <property type="match status" value="1"/>
</dbReference>
<evidence type="ECO:0000313" key="4">
    <source>
        <dbReference type="EMBL" id="MCL2912560.1"/>
    </source>
</evidence>
<dbReference type="InterPro" id="IPR010621">
    <property type="entry name" value="DUF1214"/>
</dbReference>
<dbReference type="RefSeq" id="WP_249247389.1">
    <property type="nucleotide sequence ID" value="NZ_JAKIKT010000001.1"/>
</dbReference>
<gene>
    <name evidence="4" type="ORF">L2725_01965</name>
</gene>
<evidence type="ECO:0000259" key="2">
    <source>
        <dbReference type="Pfam" id="PF06742"/>
    </source>
</evidence>
<dbReference type="EMBL" id="JAKIKT010000001">
    <property type="protein sequence ID" value="MCL2912560.1"/>
    <property type="molecule type" value="Genomic_DNA"/>
</dbReference>
<name>A0ABT0N315_9GAMM</name>
<proteinExistence type="predicted"/>
<protein>
    <submittedName>
        <fullName evidence="4">DUF1214 domain-containing protein</fullName>
    </submittedName>
</protein>
<feature type="domain" description="DUF1214" evidence="2">
    <location>
        <begin position="381"/>
        <end position="492"/>
    </location>
</feature>
<dbReference type="InterPro" id="IPR010679">
    <property type="entry name" value="DUF1254"/>
</dbReference>
<feature type="chain" id="PRO_5046584658" evidence="1">
    <location>
        <begin position="26"/>
        <end position="513"/>
    </location>
</feature>
<keyword evidence="1" id="KW-0732">Signal</keyword>